<dbReference type="Gene3D" id="3.40.50.1820">
    <property type="entry name" value="alpha/beta hydrolase"/>
    <property type="match status" value="1"/>
</dbReference>
<accession>A0ABX2ED59</accession>
<keyword evidence="2" id="KW-1185">Reference proteome</keyword>
<comment type="caution">
    <text evidence="1">The sequence shown here is derived from an EMBL/GenBank/DDBJ whole genome shotgun (WGS) entry which is preliminary data.</text>
</comment>
<proteinExistence type="predicted"/>
<dbReference type="InterPro" id="IPR029058">
    <property type="entry name" value="AB_hydrolase_fold"/>
</dbReference>
<evidence type="ECO:0000313" key="1">
    <source>
        <dbReference type="EMBL" id="NRF65867.1"/>
    </source>
</evidence>
<reference evidence="1 2" key="1">
    <citation type="submission" date="2020-05" db="EMBL/GenBank/DDBJ databases">
        <title>Aquincola sp. isolate from soil.</title>
        <authorList>
            <person name="Han J."/>
            <person name="Kim D.-U."/>
        </authorList>
    </citation>
    <scope>NUCLEOTIDE SEQUENCE [LARGE SCALE GENOMIC DNA]</scope>
    <source>
        <strain evidence="1 2">S2</strain>
    </source>
</reference>
<evidence type="ECO:0000313" key="2">
    <source>
        <dbReference type="Proteomes" id="UP000737171"/>
    </source>
</evidence>
<dbReference type="RefSeq" id="WP_173120294.1">
    <property type="nucleotide sequence ID" value="NZ_JABRWJ010000001.1"/>
</dbReference>
<name>A0ABX2ED59_9BURK</name>
<sequence>MSLRGTRTTRAALHVSALLRCLLPHGRHEVLDGLPHMAPLTHPAPVNDRLLRFLHFDVPCRALRAAPARQVEPAETSA</sequence>
<protein>
    <recommendedName>
        <fullName evidence="3">Alpha/beta hydrolase</fullName>
    </recommendedName>
</protein>
<organism evidence="1 2">
    <name type="scientific">Pseudaquabacterium terrae</name>
    <dbReference type="NCBI Taxonomy" id="2732868"/>
    <lineage>
        <taxon>Bacteria</taxon>
        <taxon>Pseudomonadati</taxon>
        <taxon>Pseudomonadota</taxon>
        <taxon>Betaproteobacteria</taxon>
        <taxon>Burkholderiales</taxon>
        <taxon>Sphaerotilaceae</taxon>
        <taxon>Pseudaquabacterium</taxon>
    </lineage>
</organism>
<gene>
    <name evidence="1" type="ORF">HLB44_02585</name>
</gene>
<dbReference type="EMBL" id="JABRWJ010000001">
    <property type="protein sequence ID" value="NRF65867.1"/>
    <property type="molecule type" value="Genomic_DNA"/>
</dbReference>
<dbReference type="SUPFAM" id="SSF53474">
    <property type="entry name" value="alpha/beta-Hydrolases"/>
    <property type="match status" value="1"/>
</dbReference>
<dbReference type="Proteomes" id="UP000737171">
    <property type="component" value="Unassembled WGS sequence"/>
</dbReference>
<evidence type="ECO:0008006" key="3">
    <source>
        <dbReference type="Google" id="ProtNLM"/>
    </source>
</evidence>